<protein>
    <submittedName>
        <fullName evidence="3">Uncharacterized protein</fullName>
    </submittedName>
</protein>
<dbReference type="OrthoDB" id="5146906at2"/>
<dbReference type="SUPFAM" id="SSF48452">
    <property type="entry name" value="TPR-like"/>
    <property type="match status" value="1"/>
</dbReference>
<keyword evidence="2" id="KW-0472">Membrane</keyword>
<reference evidence="3 4" key="1">
    <citation type="submission" date="2016-10" db="EMBL/GenBank/DDBJ databases">
        <authorList>
            <person name="de Groot N.N."/>
        </authorList>
    </citation>
    <scope>NUCLEOTIDE SEQUENCE [LARGE SCALE GENOMIC DNA]</scope>
    <source>
        <strain evidence="3 4">DSM 43019</strain>
    </source>
</reference>
<dbReference type="RefSeq" id="WP_093612967.1">
    <property type="nucleotide sequence ID" value="NZ_BOMT01000033.1"/>
</dbReference>
<dbReference type="AlphaFoldDB" id="A0A1I2EA92"/>
<keyword evidence="2" id="KW-1133">Transmembrane helix</keyword>
<feature type="compositionally biased region" description="Low complexity" evidence="1">
    <location>
        <begin position="115"/>
        <end position="153"/>
    </location>
</feature>
<dbReference type="STRING" id="35752.SAMN05421541_104268"/>
<evidence type="ECO:0000256" key="1">
    <source>
        <dbReference type="SAM" id="MobiDB-lite"/>
    </source>
</evidence>
<keyword evidence="4" id="KW-1185">Reference proteome</keyword>
<evidence type="ECO:0000313" key="4">
    <source>
        <dbReference type="Proteomes" id="UP000199645"/>
    </source>
</evidence>
<evidence type="ECO:0000256" key="2">
    <source>
        <dbReference type="SAM" id="Phobius"/>
    </source>
</evidence>
<dbReference type="EMBL" id="FONV01000004">
    <property type="protein sequence ID" value="SFE89160.1"/>
    <property type="molecule type" value="Genomic_DNA"/>
</dbReference>
<organism evidence="3 4">
    <name type="scientific">Actinoplanes philippinensis</name>
    <dbReference type="NCBI Taxonomy" id="35752"/>
    <lineage>
        <taxon>Bacteria</taxon>
        <taxon>Bacillati</taxon>
        <taxon>Actinomycetota</taxon>
        <taxon>Actinomycetes</taxon>
        <taxon>Micromonosporales</taxon>
        <taxon>Micromonosporaceae</taxon>
        <taxon>Actinoplanes</taxon>
    </lineage>
</organism>
<dbReference type="Gene3D" id="1.25.40.10">
    <property type="entry name" value="Tetratricopeptide repeat domain"/>
    <property type="match status" value="1"/>
</dbReference>
<keyword evidence="2" id="KW-0812">Transmembrane</keyword>
<evidence type="ECO:0000313" key="3">
    <source>
        <dbReference type="EMBL" id="SFE89160.1"/>
    </source>
</evidence>
<proteinExistence type="predicted"/>
<feature type="region of interest" description="Disordered" evidence="1">
    <location>
        <begin position="112"/>
        <end position="153"/>
    </location>
</feature>
<accession>A0A1I2EA92</accession>
<sequence length="288" mass="28612">MTTGPVAEELELDRARAAARSGDLDGALALLGGDSPAALDLRARVHAQRGEFAEADAAWARVLAADPSHEGAAAGRKAIAGRATRRVVTAGGTALVVVVLLAGSALLIGRPDEPSPASAPATPGASAPATPGASAPAVPVKSSASPSAVPSPSASVADRLLRGLAVDGVTVRAKGAAAEVVFDQGLFVRGDALRGDARATLDRVGRALRGGGDVTVTVVGHAVPVTGGRTAGGSTTALARAQVAAARLSRASGLPLTSFRLVSADQQEGPHDTPERNRTVTLLVEPSV</sequence>
<dbReference type="InterPro" id="IPR011990">
    <property type="entry name" value="TPR-like_helical_dom_sf"/>
</dbReference>
<name>A0A1I2EA92_9ACTN</name>
<dbReference type="Proteomes" id="UP000199645">
    <property type="component" value="Unassembled WGS sequence"/>
</dbReference>
<gene>
    <name evidence="3" type="ORF">SAMN05421541_104268</name>
</gene>
<feature type="transmembrane region" description="Helical" evidence="2">
    <location>
        <begin position="87"/>
        <end position="108"/>
    </location>
</feature>